<feature type="transmembrane region" description="Helical" evidence="17">
    <location>
        <begin position="123"/>
        <end position="140"/>
    </location>
</feature>
<evidence type="ECO:0000256" key="14">
    <source>
        <dbReference type="ARBA" id="ARBA00044770"/>
    </source>
</evidence>
<evidence type="ECO:0000256" key="11">
    <source>
        <dbReference type="ARBA" id="ARBA00038053"/>
    </source>
</evidence>
<feature type="transmembrane region" description="Helical" evidence="17">
    <location>
        <begin position="12"/>
        <end position="35"/>
    </location>
</feature>
<evidence type="ECO:0000256" key="2">
    <source>
        <dbReference type="ARBA" id="ARBA00022676"/>
    </source>
</evidence>
<feature type="transmembrane region" description="Helical" evidence="17">
    <location>
        <begin position="199"/>
        <end position="218"/>
    </location>
</feature>
<accession>A0ABT8JXC5</accession>
<dbReference type="Pfam" id="PF01098">
    <property type="entry name" value="FTSW_RODA_SPOVE"/>
    <property type="match status" value="1"/>
</dbReference>
<feature type="transmembrane region" description="Helical" evidence="17">
    <location>
        <begin position="55"/>
        <end position="74"/>
    </location>
</feature>
<evidence type="ECO:0000256" key="1">
    <source>
        <dbReference type="ARBA" id="ARBA00004141"/>
    </source>
</evidence>
<name>A0ABT8JXC5_9BACL</name>
<feature type="transmembrane region" description="Helical" evidence="17">
    <location>
        <begin position="81"/>
        <end position="103"/>
    </location>
</feature>
<feature type="transmembrane region" description="Helical" evidence="17">
    <location>
        <begin position="290"/>
        <end position="311"/>
    </location>
</feature>
<dbReference type="RefSeq" id="WP_301245472.1">
    <property type="nucleotide sequence ID" value="NZ_JAROCC010000017.1"/>
</dbReference>
<dbReference type="PROSITE" id="PS00428">
    <property type="entry name" value="FTSW_RODA_SPOVE"/>
    <property type="match status" value="1"/>
</dbReference>
<proteinExistence type="inferred from homology"/>
<dbReference type="Proteomes" id="UP001175097">
    <property type="component" value="Unassembled WGS sequence"/>
</dbReference>
<evidence type="ECO:0000256" key="17">
    <source>
        <dbReference type="SAM" id="Phobius"/>
    </source>
</evidence>
<evidence type="ECO:0000256" key="12">
    <source>
        <dbReference type="ARBA" id="ARBA00041185"/>
    </source>
</evidence>
<evidence type="ECO:0000313" key="19">
    <source>
        <dbReference type="Proteomes" id="UP001175097"/>
    </source>
</evidence>
<evidence type="ECO:0000256" key="16">
    <source>
        <dbReference type="ARBA" id="ARBA00049966"/>
    </source>
</evidence>
<keyword evidence="3" id="KW-0808">Transferase</keyword>
<comment type="caution">
    <text evidence="18">The sequence shown here is derived from an EMBL/GenBank/DDBJ whole genome shotgun (WGS) entry which is preliminary data.</text>
</comment>
<comment type="subcellular location">
    <subcellularLocation>
        <location evidence="1">Membrane</location>
        <topology evidence="1">Multi-pass membrane protein</topology>
    </subcellularLocation>
</comment>
<dbReference type="PANTHER" id="PTHR30474">
    <property type="entry name" value="CELL CYCLE PROTEIN"/>
    <property type="match status" value="1"/>
</dbReference>
<keyword evidence="8 17" id="KW-0472">Membrane</keyword>
<keyword evidence="19" id="KW-1185">Reference proteome</keyword>
<comment type="function">
    <text evidence="16">Peptidoglycan polymerase that is essential for cell division.</text>
</comment>
<gene>
    <name evidence="18" type="ORF">P5G49_16110</name>
</gene>
<comment type="catalytic activity">
    <reaction evidence="15">
        <text>[GlcNAc-(1-&gt;4)-Mur2Ac(oyl-L-Ala-gamma-D-Glu-L-Lys-D-Ala-D-Ala)](n)-di-trans,octa-cis-undecaprenyl diphosphate + beta-D-GlcNAc-(1-&gt;4)-Mur2Ac(oyl-L-Ala-gamma-D-Glu-L-Lys-D-Ala-D-Ala)-di-trans,octa-cis-undecaprenyl diphosphate = [GlcNAc-(1-&gt;4)-Mur2Ac(oyl-L-Ala-gamma-D-Glu-L-Lys-D-Ala-D-Ala)](n+1)-di-trans,octa-cis-undecaprenyl diphosphate + di-trans,octa-cis-undecaprenyl diphosphate + H(+)</text>
        <dbReference type="Rhea" id="RHEA:23708"/>
        <dbReference type="Rhea" id="RHEA-COMP:9602"/>
        <dbReference type="Rhea" id="RHEA-COMP:9603"/>
        <dbReference type="ChEBI" id="CHEBI:15378"/>
        <dbReference type="ChEBI" id="CHEBI:58405"/>
        <dbReference type="ChEBI" id="CHEBI:60033"/>
        <dbReference type="ChEBI" id="CHEBI:78435"/>
        <dbReference type="EC" id="2.4.99.28"/>
    </reaction>
</comment>
<dbReference type="PANTHER" id="PTHR30474:SF2">
    <property type="entry name" value="PEPTIDOGLYCAN GLYCOSYLTRANSFERASE FTSW-RELATED"/>
    <property type="match status" value="1"/>
</dbReference>
<protein>
    <recommendedName>
        <fullName evidence="12">Probable peptidoglycan glycosyltransferase FtsW</fullName>
        <ecNumber evidence="14">2.4.99.28</ecNumber>
    </recommendedName>
    <alternativeName>
        <fullName evidence="13">Cell division protein FtsW</fullName>
    </alternativeName>
    <alternativeName>
        <fullName evidence="10">Cell wall polymerase</fullName>
    </alternativeName>
    <alternativeName>
        <fullName evidence="9">Peptidoglycan polymerase</fullName>
    </alternativeName>
</protein>
<feature type="transmembrane region" description="Helical" evidence="17">
    <location>
        <begin position="323"/>
        <end position="347"/>
    </location>
</feature>
<dbReference type="EMBL" id="JAROCC010000017">
    <property type="protein sequence ID" value="MDN4608987.1"/>
    <property type="molecule type" value="Genomic_DNA"/>
</dbReference>
<comment type="similarity">
    <text evidence="11">Belongs to the SEDS family. FtsW subfamily.</text>
</comment>
<keyword evidence="7 17" id="KW-1133">Transmembrane helix</keyword>
<keyword evidence="4 17" id="KW-0812">Transmembrane</keyword>
<evidence type="ECO:0000256" key="3">
    <source>
        <dbReference type="ARBA" id="ARBA00022679"/>
    </source>
</evidence>
<evidence type="ECO:0000256" key="10">
    <source>
        <dbReference type="ARBA" id="ARBA00033270"/>
    </source>
</evidence>
<organism evidence="18 19">
    <name type="scientific">Sporosarcina highlanderae</name>
    <dbReference type="NCBI Taxonomy" id="3035916"/>
    <lineage>
        <taxon>Bacteria</taxon>
        <taxon>Bacillati</taxon>
        <taxon>Bacillota</taxon>
        <taxon>Bacilli</taxon>
        <taxon>Bacillales</taxon>
        <taxon>Caryophanaceae</taxon>
        <taxon>Sporosarcina</taxon>
    </lineage>
</organism>
<evidence type="ECO:0000313" key="18">
    <source>
        <dbReference type="EMBL" id="MDN4608987.1"/>
    </source>
</evidence>
<evidence type="ECO:0000256" key="15">
    <source>
        <dbReference type="ARBA" id="ARBA00049902"/>
    </source>
</evidence>
<evidence type="ECO:0000256" key="13">
    <source>
        <dbReference type="ARBA" id="ARBA00041418"/>
    </source>
</evidence>
<dbReference type="EC" id="2.4.99.28" evidence="14"/>
<evidence type="ECO:0000256" key="5">
    <source>
        <dbReference type="ARBA" id="ARBA00022960"/>
    </source>
</evidence>
<sequence length="387" mass="41993">MGKYIKRMISNFDYPLFIVYIVLCLFGLVMIYSSSMVVAVNRYGFSPDHFYVKQMKNLAVSIPVFLLASFFPYQNYKRKKFMMFSIAIMFLLLVLVHFIGYSAGGSQSWIQVPGFGNIQPSEVAKLIIIIYFASVFAKKYEAGTIDSINKSIGPPVSILVFAIGLIMFETDIGTSFIIIMGAFSVIAASGLRLKTFGKLGGLIMAGMIIVSAGLYFIWDTVMNDSRKGRILSFMNPFDYEQGSGYQIANGYIAIGTGGVKGLGLGNSIQKMGYLPEPHTDVIMAVISEEIGILGTIIVIGGLGFIVLRALYIAMSAKDPQARMLAAGIGSVIGIQTFVNLGGLTGLIPLTGVPLPLISYGGTSMILISLSLGILMNVSMFAKYQKNK</sequence>
<keyword evidence="2" id="KW-0328">Glycosyltransferase</keyword>
<dbReference type="InterPro" id="IPR001182">
    <property type="entry name" value="FtsW/RodA"/>
</dbReference>
<dbReference type="InterPro" id="IPR018365">
    <property type="entry name" value="Cell_cycle_FtsW-rel_CS"/>
</dbReference>
<evidence type="ECO:0000256" key="4">
    <source>
        <dbReference type="ARBA" id="ARBA00022692"/>
    </source>
</evidence>
<evidence type="ECO:0000256" key="6">
    <source>
        <dbReference type="ARBA" id="ARBA00022984"/>
    </source>
</evidence>
<feature type="transmembrane region" description="Helical" evidence="17">
    <location>
        <begin position="174"/>
        <end position="192"/>
    </location>
</feature>
<evidence type="ECO:0000256" key="7">
    <source>
        <dbReference type="ARBA" id="ARBA00022989"/>
    </source>
</evidence>
<evidence type="ECO:0000256" key="9">
    <source>
        <dbReference type="ARBA" id="ARBA00032370"/>
    </source>
</evidence>
<reference evidence="18" key="1">
    <citation type="submission" date="2023-03" db="EMBL/GenBank/DDBJ databases">
        <title>MT1 and MT2 Draft Genomes of Novel Species.</title>
        <authorList>
            <person name="Venkateswaran K."/>
        </authorList>
    </citation>
    <scope>NUCLEOTIDE SEQUENCE</scope>
    <source>
        <strain evidence="18">F6_3S_P_2</strain>
    </source>
</reference>
<feature type="transmembrane region" description="Helical" evidence="17">
    <location>
        <begin position="359"/>
        <end position="381"/>
    </location>
</feature>
<keyword evidence="5" id="KW-0133">Cell shape</keyword>
<evidence type="ECO:0000256" key="8">
    <source>
        <dbReference type="ARBA" id="ARBA00023136"/>
    </source>
</evidence>
<keyword evidence="6" id="KW-0573">Peptidoglycan synthesis</keyword>
<feature type="transmembrane region" description="Helical" evidence="17">
    <location>
        <begin position="152"/>
        <end position="168"/>
    </location>
</feature>